<geneLocation type="plasmid" evidence="2">
    <name>p109/9</name>
</geneLocation>
<dbReference type="RefSeq" id="WP_000836954.1">
    <property type="nucleotide sequence ID" value="NZ_CBDFRU010000021.1"/>
</dbReference>
<keyword evidence="1" id="KW-0614">Plasmid</keyword>
<accession>A0A0G3B6H4</accession>
<evidence type="ECO:0000313" key="5">
    <source>
        <dbReference type="EMBL" id="HAC9692571.1"/>
    </source>
</evidence>
<accession>A0A6C8YTU4</accession>
<dbReference type="EMBL" id="DAATVE010000034">
    <property type="protein sequence ID" value="HAF0254223.1"/>
    <property type="molecule type" value="Genomic_DNA"/>
</dbReference>
<evidence type="ECO:0000313" key="6">
    <source>
        <dbReference type="EMBL" id="HAF0254223.1"/>
    </source>
</evidence>
<reference evidence="7" key="3">
    <citation type="submission" date="2018-08" db="EMBL/GenBank/DDBJ databases">
        <authorList>
            <person name="Ashton P.M."/>
            <person name="Dallman T."/>
            <person name="Nair S."/>
            <person name="De Pinna E."/>
            <person name="Peters T."/>
            <person name="Grant K."/>
        </authorList>
    </citation>
    <scope>NUCLEOTIDE SEQUENCE [LARGE SCALE GENOMIC DNA]</scope>
    <source>
        <strain evidence="7">29290</strain>
    </source>
</reference>
<dbReference type="Proteomes" id="UP000885258">
    <property type="component" value="Unassembled WGS sequence"/>
</dbReference>
<dbReference type="EMBL" id="DAANFW010000018">
    <property type="protein sequence ID" value="HAC9692571.1"/>
    <property type="molecule type" value="Genomic_DNA"/>
</dbReference>
<proteinExistence type="predicted"/>
<dbReference type="EMBL" id="KP899804">
    <property type="protein sequence ID" value="AKJ19895.1"/>
    <property type="molecule type" value="Genomic_DNA"/>
</dbReference>
<protein>
    <submittedName>
        <fullName evidence="1">Uncharacterized protein</fullName>
    </submittedName>
</protein>
<dbReference type="EMBL" id="KP899806">
    <property type="protein sequence ID" value="AKJ20274.1"/>
    <property type="molecule type" value="Genomic_DNA"/>
</dbReference>
<reference evidence="4" key="2">
    <citation type="journal article" date="2018" name="Genome Biol.">
        <title>SKESA: strategic k-mer extension for scrupulous assemblies.</title>
        <authorList>
            <person name="Souvorov A."/>
            <person name="Agarwala R."/>
            <person name="Lipman D.J."/>
        </authorList>
    </citation>
    <scope>NUCLEOTIDE SEQUENCE</scope>
    <source>
        <strain evidence="6">2011-60-876-1</strain>
        <strain evidence="4">S05012-15</strain>
        <strain evidence="5">S05117-15</strain>
    </source>
</reference>
<gene>
    <name evidence="7" type="ORF">AU613_20410</name>
    <name evidence="5" type="ORF">G0K70_18230</name>
    <name evidence="4" type="ORF">G0K78_21465</name>
    <name evidence="6" type="ORF">G9C49_004241</name>
</gene>
<dbReference type="PATRIC" id="fig|28901.787.peg.1373"/>
<evidence type="ECO:0000313" key="7">
    <source>
        <dbReference type="EMBL" id="MIT51213.1"/>
    </source>
</evidence>
<geneLocation type="plasmid" evidence="1">
    <name>pF8475</name>
</geneLocation>
<geneLocation type="plasmid" evidence="3">
    <name>pB71</name>
</geneLocation>
<dbReference type="EMBL" id="DAANFV010000021">
    <property type="protein sequence ID" value="HAC9688135.1"/>
    <property type="molecule type" value="Genomic_DNA"/>
</dbReference>
<reference evidence="4" key="4">
    <citation type="submission" date="2019-01" db="EMBL/GenBank/DDBJ databases">
        <authorList>
            <consortium name="NCBI Pathogen Detection Project"/>
        </authorList>
    </citation>
    <scope>NUCLEOTIDE SEQUENCE</scope>
    <source>
        <strain evidence="6">2011-60-876-1</strain>
        <strain evidence="4">S05012-15</strain>
        <strain evidence="5">S05117-15</strain>
    </source>
</reference>
<evidence type="ECO:0000313" key="2">
    <source>
        <dbReference type="EMBL" id="AKJ20094.1"/>
    </source>
</evidence>
<evidence type="ECO:0000313" key="4">
    <source>
        <dbReference type="EMBL" id="HAC9688135.1"/>
    </source>
</evidence>
<organism evidence="1">
    <name type="scientific">Salmonella typhimurium</name>
    <dbReference type="NCBI Taxonomy" id="90371"/>
    <lineage>
        <taxon>Bacteria</taxon>
        <taxon>Pseudomonadati</taxon>
        <taxon>Pseudomonadota</taxon>
        <taxon>Gammaproteobacteria</taxon>
        <taxon>Enterobacterales</taxon>
        <taxon>Enterobacteriaceae</taxon>
        <taxon>Salmonella</taxon>
    </lineage>
</organism>
<dbReference type="AlphaFoldDB" id="A0A0G3B6H4"/>
<reference evidence="1" key="1">
    <citation type="submission" date="2015-03" db="EMBL/GenBank/DDBJ databases">
        <title>Complete genome sequences of four Salmonella Typhimurium IncHI1 plasmids and their characteristics.</title>
        <authorList>
            <person name="Kubasova T."/>
            <person name="Matiasovicova J."/>
            <person name="Cejkova D."/>
            <person name="Sekelova Z."/>
            <person name="Polansky O."/>
            <person name="Medvecky M."/>
            <person name="Rychlik I."/>
            <person name="Juricova H."/>
        </authorList>
    </citation>
    <scope>NUCLEOTIDE SEQUENCE</scope>
    <source>
        <strain evidence="2">109/9</strain>
        <strain evidence="3">B71</strain>
        <strain evidence="1">F8475</strain>
        <plasmid evidence="2">p109/9</plasmid>
        <plasmid evidence="3">pB71</plasmid>
        <plasmid evidence="1">pF8475</plasmid>
    </source>
</reference>
<sequence length="178" mass="19882">MKSKIHSSGTSGTKRVLKTDIALPLLCWVFTSPFSNWTDKFFTGTEVPEGSLPGLEQAPEAIFRFVLNDEGFDVGFDAVGMDLCCFSIPLSTMPTKNLDDEETLSRLTGDVIHGVLLSLPEYIEMPDRLVYQLTDEVMAFNSHCGNGILHGWTTAQELWRNEILPRTTILMQQTSVIH</sequence>
<evidence type="ECO:0000313" key="1">
    <source>
        <dbReference type="EMBL" id="AKJ19895.1"/>
    </source>
</evidence>
<dbReference type="EMBL" id="KP899805">
    <property type="protein sequence ID" value="AKJ20094.1"/>
    <property type="molecule type" value="Genomic_DNA"/>
</dbReference>
<name>A0A0G3B6H4_SALTM</name>
<evidence type="ECO:0000313" key="3">
    <source>
        <dbReference type="EMBL" id="AKJ20274.1"/>
    </source>
</evidence>
<dbReference type="EMBL" id="RSUA01000049">
    <property type="protein sequence ID" value="MIT51213.1"/>
    <property type="molecule type" value="Genomic_DNA"/>
</dbReference>